<dbReference type="GO" id="GO:0005524">
    <property type="term" value="F:ATP binding"/>
    <property type="evidence" value="ECO:0007669"/>
    <property type="project" value="UniProtKB-KW"/>
</dbReference>
<organism evidence="5 6">
    <name type="scientific">Pikeienuella piscinae</name>
    <dbReference type="NCBI Taxonomy" id="2748098"/>
    <lineage>
        <taxon>Bacteria</taxon>
        <taxon>Pseudomonadati</taxon>
        <taxon>Pseudomonadota</taxon>
        <taxon>Alphaproteobacteria</taxon>
        <taxon>Rhodobacterales</taxon>
        <taxon>Paracoccaceae</taxon>
        <taxon>Pikeienuella</taxon>
    </lineage>
</organism>
<comment type="similarity">
    <text evidence="1">Belongs to the GSP E family.</text>
</comment>
<dbReference type="Gene3D" id="3.30.450.90">
    <property type="match status" value="1"/>
</dbReference>
<evidence type="ECO:0000259" key="4">
    <source>
        <dbReference type="PROSITE" id="PS00662"/>
    </source>
</evidence>
<dbReference type="SUPFAM" id="SSF160246">
    <property type="entry name" value="EspE N-terminal domain-like"/>
    <property type="match status" value="1"/>
</dbReference>
<keyword evidence="3" id="KW-0067">ATP-binding</keyword>
<dbReference type="Pfam" id="PF00437">
    <property type="entry name" value="T2SSE"/>
    <property type="match status" value="1"/>
</dbReference>
<evidence type="ECO:0000313" key="5">
    <source>
        <dbReference type="EMBL" id="QIE55264.1"/>
    </source>
</evidence>
<dbReference type="CDD" id="cd01129">
    <property type="entry name" value="PulE-GspE-like"/>
    <property type="match status" value="1"/>
</dbReference>
<dbReference type="EMBL" id="CP049056">
    <property type="protein sequence ID" value="QIE55264.1"/>
    <property type="molecule type" value="Genomic_DNA"/>
</dbReference>
<evidence type="ECO:0000256" key="3">
    <source>
        <dbReference type="ARBA" id="ARBA00022840"/>
    </source>
</evidence>
<dbReference type="AlphaFoldDB" id="A0A7L5BZH3"/>
<protein>
    <submittedName>
        <fullName evidence="5">Type II/IV secretion system protein</fullName>
    </submittedName>
</protein>
<dbReference type="RefSeq" id="WP_165096897.1">
    <property type="nucleotide sequence ID" value="NZ_CP049056.1"/>
</dbReference>
<dbReference type="Proteomes" id="UP000503336">
    <property type="component" value="Chromosome"/>
</dbReference>
<dbReference type="InterPro" id="IPR037257">
    <property type="entry name" value="T2SS_E_N_sf"/>
</dbReference>
<evidence type="ECO:0000313" key="6">
    <source>
        <dbReference type="Proteomes" id="UP000503336"/>
    </source>
</evidence>
<sequence>MTLIDEGALAVADAERARKAARRGESGLAAARRLGLIPAARAAAAAAETLGLTLLTDAETAALGPPPETGAPQPAFVASHWMALARAPDGSGLIAALADPFDDNLRRAVTMAAESPVRFAVTTEAGIAAWRASRVEKGAAAPATPRAEPVAEGAAVEAIEAFLETAARLGASDLHLEPVEATGGGRVRARVDGAMRILGALDAATYPAALARAKVLARLDVAERRLPQDGRARMDLAGRRIDLRLSTAPAIGGETLAIRLLDPEAAPGDLAKLGFPAEYAEAVDAASRAAHGLFLLTGPTGAGKTTTLHAALSGLNGAERKIMTVEDPVEYALPGVVQMQVRPEIGFDFARAQRAMLRHNPDVMMVGEIRDKESAAVAVQAALTGHLVLSTVHANSAAGAAIRLLDLGVEPFLVAAALIGAGAQRLARRLCDACAEEDAPAQASLRRIGAPENGDWRRARGCASCGGTGVKGRVPVAEAFLASRAFADAVRGPSPSEAALGALSGATPLHLAALELAAKGLISLDEALRVAPPQGA</sequence>
<dbReference type="GO" id="GO:0016887">
    <property type="term" value="F:ATP hydrolysis activity"/>
    <property type="evidence" value="ECO:0007669"/>
    <property type="project" value="TreeGrafter"/>
</dbReference>
<dbReference type="GO" id="GO:0005886">
    <property type="term" value="C:plasma membrane"/>
    <property type="evidence" value="ECO:0007669"/>
    <property type="project" value="TreeGrafter"/>
</dbReference>
<dbReference type="InterPro" id="IPR001482">
    <property type="entry name" value="T2SS/T4SS_dom"/>
</dbReference>
<dbReference type="SUPFAM" id="SSF52540">
    <property type="entry name" value="P-loop containing nucleoside triphosphate hydrolases"/>
    <property type="match status" value="1"/>
</dbReference>
<dbReference type="KEGG" id="hdh:G5B40_07225"/>
<proteinExistence type="inferred from homology"/>
<gene>
    <name evidence="5" type="ORF">G5B40_07225</name>
</gene>
<accession>A0A7L5BZH3</accession>
<evidence type="ECO:0000256" key="2">
    <source>
        <dbReference type="ARBA" id="ARBA00022741"/>
    </source>
</evidence>
<dbReference type="Gene3D" id="3.40.50.300">
    <property type="entry name" value="P-loop containing nucleotide triphosphate hydrolases"/>
    <property type="match status" value="1"/>
</dbReference>
<name>A0A7L5BZH3_9RHOB</name>
<evidence type="ECO:0000256" key="1">
    <source>
        <dbReference type="ARBA" id="ARBA00006611"/>
    </source>
</evidence>
<keyword evidence="2" id="KW-0547">Nucleotide-binding</keyword>
<dbReference type="PANTHER" id="PTHR30258">
    <property type="entry name" value="TYPE II SECRETION SYSTEM PROTEIN GSPE-RELATED"/>
    <property type="match status" value="1"/>
</dbReference>
<dbReference type="PANTHER" id="PTHR30258:SF2">
    <property type="entry name" value="COMG OPERON PROTEIN 1"/>
    <property type="match status" value="1"/>
</dbReference>
<dbReference type="PROSITE" id="PS00662">
    <property type="entry name" value="T2SP_E"/>
    <property type="match status" value="1"/>
</dbReference>
<keyword evidence="6" id="KW-1185">Reference proteome</keyword>
<dbReference type="InterPro" id="IPR027417">
    <property type="entry name" value="P-loop_NTPase"/>
</dbReference>
<reference evidence="5 6" key="1">
    <citation type="submission" date="2020-02" db="EMBL/GenBank/DDBJ databases">
        <title>complete genome sequence of Rhodobacteraceae bacterium.</title>
        <authorList>
            <person name="Park J."/>
            <person name="Kim Y.-S."/>
            <person name="Kim K.-H."/>
        </authorList>
    </citation>
    <scope>NUCLEOTIDE SEQUENCE [LARGE SCALE GENOMIC DNA]</scope>
    <source>
        <strain evidence="5 6">RR4-56</strain>
    </source>
</reference>
<feature type="domain" description="Bacterial type II secretion system protein E" evidence="4">
    <location>
        <begin position="357"/>
        <end position="371"/>
    </location>
</feature>